<evidence type="ECO:0000256" key="1">
    <source>
        <dbReference type="SAM" id="Coils"/>
    </source>
</evidence>
<feature type="region of interest" description="Disordered" evidence="2">
    <location>
        <begin position="47"/>
        <end position="66"/>
    </location>
</feature>
<dbReference type="RefSeq" id="WP_134356481.1">
    <property type="nucleotide sequence ID" value="NZ_CP038033.1"/>
</dbReference>
<evidence type="ECO:0000256" key="2">
    <source>
        <dbReference type="SAM" id="MobiDB-lite"/>
    </source>
</evidence>
<accession>A0A4P7BW05</accession>
<proteinExistence type="predicted"/>
<dbReference type="Pfam" id="PF20567">
    <property type="entry name" value="DUF6776"/>
    <property type="match status" value="1"/>
</dbReference>
<dbReference type="Proteomes" id="UP000294325">
    <property type="component" value="Chromosome"/>
</dbReference>
<evidence type="ECO:0000313" key="5">
    <source>
        <dbReference type="Proteomes" id="UP000294325"/>
    </source>
</evidence>
<evidence type="ECO:0000256" key="3">
    <source>
        <dbReference type="SAM" id="Phobius"/>
    </source>
</evidence>
<protein>
    <submittedName>
        <fullName evidence="4">Uncharacterized protein</fullName>
    </submittedName>
</protein>
<organism evidence="4 5">
    <name type="scientific">Nitrosococcus wardiae</name>
    <dbReference type="NCBI Taxonomy" id="1814290"/>
    <lineage>
        <taxon>Bacteria</taxon>
        <taxon>Pseudomonadati</taxon>
        <taxon>Pseudomonadota</taxon>
        <taxon>Gammaproteobacteria</taxon>
        <taxon>Chromatiales</taxon>
        <taxon>Chromatiaceae</taxon>
        <taxon>Nitrosococcus</taxon>
    </lineage>
</organism>
<feature type="transmembrane region" description="Helical" evidence="3">
    <location>
        <begin position="20"/>
        <end position="37"/>
    </location>
</feature>
<dbReference type="OrthoDB" id="7056878at2"/>
<keyword evidence="3" id="KW-0812">Transmembrane</keyword>
<dbReference type="KEGG" id="nwr:E3U44_02335"/>
<dbReference type="AlphaFoldDB" id="A0A4P7BW05"/>
<name>A0A4P7BW05_9GAMM</name>
<evidence type="ECO:0000313" key="4">
    <source>
        <dbReference type="EMBL" id="QBQ53467.1"/>
    </source>
</evidence>
<dbReference type="InterPro" id="IPR046703">
    <property type="entry name" value="DUF6776"/>
</dbReference>
<feature type="compositionally biased region" description="Low complexity" evidence="2">
    <location>
        <begin position="48"/>
        <end position="59"/>
    </location>
</feature>
<feature type="coiled-coil region" evidence="1">
    <location>
        <begin position="67"/>
        <end position="129"/>
    </location>
</feature>
<sequence length="243" mass="27738">MAKRTDPRMVIREHRPWRGWLFSIALITVSGIAGWLLPSHLPPLLEQTSNNTPNTPSPSALNSQERLSHLQQENIHLRERLAQIQRELEVEQHARADLSANLVNLQEEILGLKRQLATYKGLVKSLEEQGLHIQDLTFSKTATERLLHYRLVLTQGRKVDRLAQGQVHLVIQGILEGKSARFGLDTLSKGNPVTFRFKYFQILEGELLLPRNFKPTQVKIALLPEDNPSKLVERTFEWRSVGG</sequence>
<dbReference type="EMBL" id="CP038033">
    <property type="protein sequence ID" value="QBQ53467.1"/>
    <property type="molecule type" value="Genomic_DNA"/>
</dbReference>
<gene>
    <name evidence="4" type="ORF">E3U44_02335</name>
</gene>
<reference evidence="4 5" key="1">
    <citation type="submission" date="2019-03" db="EMBL/GenBank/DDBJ databases">
        <title>The genome sequence of Nitrosococcus wardiae strain D1FHST reveals the archetypal metabolic capacity of ammonia-oxidizing Gammaproteobacteria.</title>
        <authorList>
            <person name="Wang L."/>
            <person name="Lim C.K."/>
            <person name="Hanson T.E."/>
            <person name="Dang H."/>
            <person name="Klotz M.G."/>
        </authorList>
    </citation>
    <scope>NUCLEOTIDE SEQUENCE [LARGE SCALE GENOMIC DNA]</scope>
    <source>
        <strain evidence="4 5">D1FHS</strain>
    </source>
</reference>
<keyword evidence="5" id="KW-1185">Reference proteome</keyword>
<keyword evidence="3" id="KW-0472">Membrane</keyword>
<keyword evidence="3" id="KW-1133">Transmembrane helix</keyword>
<keyword evidence="1" id="KW-0175">Coiled coil</keyword>